<dbReference type="EMBL" id="KV748582">
    <property type="protein sequence ID" value="OCL14369.1"/>
    <property type="molecule type" value="Genomic_DNA"/>
</dbReference>
<dbReference type="GO" id="GO:0019433">
    <property type="term" value="P:triglyceride catabolic process"/>
    <property type="evidence" value="ECO:0007669"/>
    <property type="project" value="TreeGrafter"/>
</dbReference>
<dbReference type="InterPro" id="IPR020904">
    <property type="entry name" value="Sc_DH/Rdtase_CS"/>
</dbReference>
<evidence type="ECO:0000256" key="2">
    <source>
        <dbReference type="ARBA" id="ARBA00022857"/>
    </source>
</evidence>
<protein>
    <submittedName>
        <fullName evidence="5">NAD(P)-binding protein</fullName>
    </submittedName>
</protein>
<dbReference type="OrthoDB" id="2102561at2759"/>
<dbReference type="GO" id="GO:0005811">
    <property type="term" value="C:lipid droplet"/>
    <property type="evidence" value="ECO:0007669"/>
    <property type="project" value="TreeGrafter"/>
</dbReference>
<accession>A0A8E2JYG2</accession>
<dbReference type="PROSITE" id="PS00061">
    <property type="entry name" value="ADH_SHORT"/>
    <property type="match status" value="1"/>
</dbReference>
<dbReference type="PANTHER" id="PTHR44169:SF6">
    <property type="entry name" value="NADPH-DEPENDENT 1-ACYLDIHYDROXYACETONE PHOSPHATE REDUCTASE"/>
    <property type="match status" value="1"/>
</dbReference>
<evidence type="ECO:0000313" key="5">
    <source>
        <dbReference type="EMBL" id="OCL14369.1"/>
    </source>
</evidence>
<keyword evidence="2" id="KW-0521">NADP</keyword>
<dbReference type="PRINTS" id="PR00080">
    <property type="entry name" value="SDRFAMILY"/>
</dbReference>
<evidence type="ECO:0000256" key="1">
    <source>
        <dbReference type="ARBA" id="ARBA00006484"/>
    </source>
</evidence>
<dbReference type="PRINTS" id="PR00081">
    <property type="entry name" value="GDHRDH"/>
</dbReference>
<name>A0A8E2JYG2_9PEZI</name>
<evidence type="ECO:0000256" key="3">
    <source>
        <dbReference type="ARBA" id="ARBA00023002"/>
    </source>
</evidence>
<gene>
    <name evidence="5" type="ORF">AOQ84DRAFT_406216</name>
</gene>
<dbReference type="AlphaFoldDB" id="A0A8E2JYG2"/>
<dbReference type="Proteomes" id="UP000250140">
    <property type="component" value="Unassembled WGS sequence"/>
</dbReference>
<dbReference type="SUPFAM" id="SSF51735">
    <property type="entry name" value="NAD(P)-binding Rossmann-fold domains"/>
    <property type="match status" value="1"/>
</dbReference>
<keyword evidence="6" id="KW-1185">Reference proteome</keyword>
<comment type="similarity">
    <text evidence="1 4">Belongs to the short-chain dehydrogenases/reductases (SDR) family.</text>
</comment>
<dbReference type="InterPro" id="IPR002347">
    <property type="entry name" value="SDR_fam"/>
</dbReference>
<dbReference type="Gene3D" id="3.40.50.720">
    <property type="entry name" value="NAD(P)-binding Rossmann-like Domain"/>
    <property type="match status" value="1"/>
</dbReference>
<organism evidence="5 6">
    <name type="scientific">Glonium stellatum</name>
    <dbReference type="NCBI Taxonomy" id="574774"/>
    <lineage>
        <taxon>Eukaryota</taxon>
        <taxon>Fungi</taxon>
        <taxon>Dikarya</taxon>
        <taxon>Ascomycota</taxon>
        <taxon>Pezizomycotina</taxon>
        <taxon>Dothideomycetes</taxon>
        <taxon>Pleosporomycetidae</taxon>
        <taxon>Gloniales</taxon>
        <taxon>Gloniaceae</taxon>
        <taxon>Glonium</taxon>
    </lineage>
</organism>
<evidence type="ECO:0000313" key="6">
    <source>
        <dbReference type="Proteomes" id="UP000250140"/>
    </source>
</evidence>
<dbReference type="GO" id="GO:0004806">
    <property type="term" value="F:triacylglycerol lipase activity"/>
    <property type="evidence" value="ECO:0007669"/>
    <property type="project" value="TreeGrafter"/>
</dbReference>
<keyword evidence="3" id="KW-0560">Oxidoreductase</keyword>
<proteinExistence type="inferred from homology"/>
<dbReference type="InterPro" id="IPR036291">
    <property type="entry name" value="NAD(P)-bd_dom_sf"/>
</dbReference>
<evidence type="ECO:0000256" key="4">
    <source>
        <dbReference type="RuleBase" id="RU000363"/>
    </source>
</evidence>
<dbReference type="Pfam" id="PF00106">
    <property type="entry name" value="adh_short"/>
    <property type="match status" value="1"/>
</dbReference>
<reference evidence="5 6" key="1">
    <citation type="journal article" date="2016" name="Nat. Commun.">
        <title>Ectomycorrhizal ecology is imprinted in the genome of the dominant symbiotic fungus Cenococcum geophilum.</title>
        <authorList>
            <consortium name="DOE Joint Genome Institute"/>
            <person name="Peter M."/>
            <person name="Kohler A."/>
            <person name="Ohm R.A."/>
            <person name="Kuo A."/>
            <person name="Krutzmann J."/>
            <person name="Morin E."/>
            <person name="Arend M."/>
            <person name="Barry K.W."/>
            <person name="Binder M."/>
            <person name="Choi C."/>
            <person name="Clum A."/>
            <person name="Copeland A."/>
            <person name="Grisel N."/>
            <person name="Haridas S."/>
            <person name="Kipfer T."/>
            <person name="LaButti K."/>
            <person name="Lindquist E."/>
            <person name="Lipzen A."/>
            <person name="Maire R."/>
            <person name="Meier B."/>
            <person name="Mihaltcheva S."/>
            <person name="Molinier V."/>
            <person name="Murat C."/>
            <person name="Poggeler S."/>
            <person name="Quandt C.A."/>
            <person name="Sperisen C."/>
            <person name="Tritt A."/>
            <person name="Tisserant E."/>
            <person name="Crous P.W."/>
            <person name="Henrissat B."/>
            <person name="Nehls U."/>
            <person name="Egli S."/>
            <person name="Spatafora J.W."/>
            <person name="Grigoriev I.V."/>
            <person name="Martin F.M."/>
        </authorList>
    </citation>
    <scope>NUCLEOTIDE SEQUENCE [LARGE SCALE GENOMIC DNA]</scope>
    <source>
        <strain evidence="5 6">CBS 207.34</strain>
    </source>
</reference>
<dbReference type="GO" id="GO:0000140">
    <property type="term" value="F:acylglycerone-phosphate reductase (NADP+) activity"/>
    <property type="evidence" value="ECO:0007669"/>
    <property type="project" value="TreeGrafter"/>
</dbReference>
<sequence>MRLHNRKRSILITGCSTGGAGHALALEFAAQGLRVFATARSTKSLIQLEEKGIEMLPLDVTKIESINTLKDEISKRTGGKLDILFNNAGTMYEAPAIEASPARIRSMYDTNVFGVFNMISTFTPLLLASVSPSSGLPPTIINTSSILSRLPYPFAAAYNASKAAVSSYTDTLRIELAPLGIKVVTLFMGEVATGLMSDSITFGAESLYHDFEERLKERTRNHVKNSMKPELFAKQVASVVILKNPGIKEGEYIWKGTNAWIVWLLNVVGWRKIFDRTVEAPVGLDKKELRKALFEKGQRSVKVGG</sequence>
<dbReference type="GO" id="GO:0005783">
    <property type="term" value="C:endoplasmic reticulum"/>
    <property type="evidence" value="ECO:0007669"/>
    <property type="project" value="TreeGrafter"/>
</dbReference>
<dbReference type="PANTHER" id="PTHR44169">
    <property type="entry name" value="NADPH-DEPENDENT 1-ACYLDIHYDROXYACETONE PHOSPHATE REDUCTASE"/>
    <property type="match status" value="1"/>
</dbReference>
<dbReference type="GO" id="GO:0006654">
    <property type="term" value="P:phosphatidic acid biosynthetic process"/>
    <property type="evidence" value="ECO:0007669"/>
    <property type="project" value="TreeGrafter"/>
</dbReference>